<dbReference type="SUPFAM" id="SSF47336">
    <property type="entry name" value="ACP-like"/>
    <property type="match status" value="1"/>
</dbReference>
<feature type="domain" description="Carrier" evidence="4">
    <location>
        <begin position="1"/>
        <end position="72"/>
    </location>
</feature>
<dbReference type="GO" id="GO:0005829">
    <property type="term" value="C:cytosol"/>
    <property type="evidence" value="ECO:0007669"/>
    <property type="project" value="TreeGrafter"/>
</dbReference>
<feature type="non-terminal residue" evidence="5">
    <location>
        <position position="1"/>
    </location>
</feature>
<accession>A0A2W5JZ77</accession>
<organism evidence="5 6">
    <name type="scientific">Rhodanobacter denitrificans</name>
    <dbReference type="NCBI Taxonomy" id="666685"/>
    <lineage>
        <taxon>Bacteria</taxon>
        <taxon>Pseudomonadati</taxon>
        <taxon>Pseudomonadota</taxon>
        <taxon>Gammaproteobacteria</taxon>
        <taxon>Lysobacterales</taxon>
        <taxon>Rhodanobacteraceae</taxon>
        <taxon>Rhodanobacter</taxon>
    </lineage>
</organism>
<sequence length="155" mass="16833">DIEATLAEIWAEVLRIEQVSVNDNFFELGGHSLLATRLMAAVLDRMGLDIPVRALFETPTLEGFASAVGQAQQRSRPPLEPQVRPERIPLSFGQERLWFLDQLQMGNSAAALRCSGRGFAGGFAFGVGSSSREFADAVCDPGRGWGSGDRPGLWL</sequence>
<evidence type="ECO:0000313" key="5">
    <source>
        <dbReference type="EMBL" id="PZQ08478.1"/>
    </source>
</evidence>
<dbReference type="PANTHER" id="PTHR45527:SF1">
    <property type="entry name" value="FATTY ACID SYNTHASE"/>
    <property type="match status" value="1"/>
</dbReference>
<dbReference type="InterPro" id="IPR036736">
    <property type="entry name" value="ACP-like_sf"/>
</dbReference>
<keyword evidence="2" id="KW-0596">Phosphopantetheine</keyword>
<dbReference type="FunFam" id="1.10.1200.10:FF:000005">
    <property type="entry name" value="Nonribosomal peptide synthetase 1"/>
    <property type="match status" value="1"/>
</dbReference>
<dbReference type="InterPro" id="IPR020806">
    <property type="entry name" value="PKS_PP-bd"/>
</dbReference>
<gene>
    <name evidence="5" type="ORF">DI564_18300</name>
</gene>
<evidence type="ECO:0000259" key="4">
    <source>
        <dbReference type="PROSITE" id="PS50075"/>
    </source>
</evidence>
<dbReference type="PROSITE" id="PS50075">
    <property type="entry name" value="CARRIER"/>
    <property type="match status" value="1"/>
</dbReference>
<name>A0A2W5JZ77_9GAMM</name>
<reference evidence="5 6" key="1">
    <citation type="submission" date="2017-08" db="EMBL/GenBank/DDBJ databases">
        <title>Infants hospitalized years apart are colonized by the same room-sourced microbial strains.</title>
        <authorList>
            <person name="Brooks B."/>
            <person name="Olm M.R."/>
            <person name="Firek B.A."/>
            <person name="Baker R."/>
            <person name="Thomas B.C."/>
            <person name="Morowitz M.J."/>
            <person name="Banfield J.F."/>
        </authorList>
    </citation>
    <scope>NUCLEOTIDE SEQUENCE [LARGE SCALE GENOMIC DNA]</scope>
    <source>
        <strain evidence="5">S2_005_003_R2_42</strain>
    </source>
</reference>
<dbReference type="InterPro" id="IPR029058">
    <property type="entry name" value="AB_hydrolase_fold"/>
</dbReference>
<dbReference type="Gene3D" id="3.40.50.1820">
    <property type="entry name" value="alpha/beta hydrolase"/>
    <property type="match status" value="1"/>
</dbReference>
<dbReference type="Proteomes" id="UP000249046">
    <property type="component" value="Unassembled WGS sequence"/>
</dbReference>
<evidence type="ECO:0000256" key="1">
    <source>
        <dbReference type="ARBA" id="ARBA00001957"/>
    </source>
</evidence>
<evidence type="ECO:0000256" key="3">
    <source>
        <dbReference type="ARBA" id="ARBA00022553"/>
    </source>
</evidence>
<dbReference type="Pfam" id="PF00550">
    <property type="entry name" value="PP-binding"/>
    <property type="match status" value="1"/>
</dbReference>
<keyword evidence="3" id="KW-0597">Phosphoprotein</keyword>
<dbReference type="GO" id="GO:0044550">
    <property type="term" value="P:secondary metabolite biosynthetic process"/>
    <property type="evidence" value="ECO:0007669"/>
    <property type="project" value="TreeGrafter"/>
</dbReference>
<dbReference type="InterPro" id="IPR009081">
    <property type="entry name" value="PP-bd_ACP"/>
</dbReference>
<evidence type="ECO:0000313" key="6">
    <source>
        <dbReference type="Proteomes" id="UP000249046"/>
    </source>
</evidence>
<proteinExistence type="predicted"/>
<dbReference type="GO" id="GO:0043041">
    <property type="term" value="P:amino acid activation for nonribosomal peptide biosynthetic process"/>
    <property type="evidence" value="ECO:0007669"/>
    <property type="project" value="TreeGrafter"/>
</dbReference>
<evidence type="ECO:0000256" key="2">
    <source>
        <dbReference type="ARBA" id="ARBA00022450"/>
    </source>
</evidence>
<comment type="caution">
    <text evidence="5">The sequence shown here is derived from an EMBL/GenBank/DDBJ whole genome shotgun (WGS) entry which is preliminary data.</text>
</comment>
<dbReference type="EMBL" id="QFPO01000058">
    <property type="protein sequence ID" value="PZQ08478.1"/>
    <property type="molecule type" value="Genomic_DNA"/>
</dbReference>
<comment type="cofactor">
    <cofactor evidence="1">
        <name>pantetheine 4'-phosphate</name>
        <dbReference type="ChEBI" id="CHEBI:47942"/>
    </cofactor>
</comment>
<dbReference type="SMART" id="SM00823">
    <property type="entry name" value="PKS_PP"/>
    <property type="match status" value="1"/>
</dbReference>
<dbReference type="PANTHER" id="PTHR45527">
    <property type="entry name" value="NONRIBOSOMAL PEPTIDE SYNTHETASE"/>
    <property type="match status" value="1"/>
</dbReference>
<dbReference type="AlphaFoldDB" id="A0A2W5JZ77"/>
<dbReference type="GO" id="GO:0031177">
    <property type="term" value="F:phosphopantetheine binding"/>
    <property type="evidence" value="ECO:0007669"/>
    <property type="project" value="InterPro"/>
</dbReference>
<protein>
    <recommendedName>
        <fullName evidence="4">Carrier domain-containing protein</fullName>
    </recommendedName>
</protein>